<dbReference type="SUPFAM" id="SSF51695">
    <property type="entry name" value="PLC-like phosphodiesterases"/>
    <property type="match status" value="1"/>
</dbReference>
<dbReference type="GO" id="GO:0008081">
    <property type="term" value="F:phosphoric diester hydrolase activity"/>
    <property type="evidence" value="ECO:0007669"/>
    <property type="project" value="InterPro"/>
</dbReference>
<evidence type="ECO:0000313" key="2">
    <source>
        <dbReference type="EMBL" id="GCD10747.1"/>
    </source>
</evidence>
<proteinExistence type="predicted"/>
<dbReference type="Pfam" id="PF03009">
    <property type="entry name" value="GDPD"/>
    <property type="match status" value="1"/>
</dbReference>
<dbReference type="AlphaFoldDB" id="A0A401UMI4"/>
<dbReference type="PANTHER" id="PTHR46211:SF1">
    <property type="entry name" value="GLYCEROPHOSPHODIESTER PHOSPHODIESTERASE, CYTOPLASMIC"/>
    <property type="match status" value="1"/>
</dbReference>
<protein>
    <submittedName>
        <fullName evidence="2">Glycerophosphoryl diester phosphodiesterase</fullName>
    </submittedName>
</protein>
<dbReference type="PANTHER" id="PTHR46211">
    <property type="entry name" value="GLYCEROPHOSPHORYL DIESTER PHOSPHODIESTERASE"/>
    <property type="match status" value="1"/>
</dbReference>
<dbReference type="InterPro" id="IPR017946">
    <property type="entry name" value="PLC-like_Pdiesterase_TIM-brl"/>
</dbReference>
<reference evidence="2 3" key="1">
    <citation type="submission" date="2018-11" db="EMBL/GenBank/DDBJ databases">
        <title>Genome sequencing and assembly of Clostridium tagluense strain A121.</title>
        <authorList>
            <person name="Murakami T."/>
            <person name="Segawa T."/>
            <person name="Shcherbakova V.A."/>
            <person name="Mori H."/>
            <person name="Yoshimura Y."/>
        </authorList>
    </citation>
    <scope>NUCLEOTIDE SEQUENCE [LARGE SCALE GENOMIC DNA]</scope>
    <source>
        <strain evidence="2 3">A121</strain>
    </source>
</reference>
<evidence type="ECO:0000259" key="1">
    <source>
        <dbReference type="PROSITE" id="PS51704"/>
    </source>
</evidence>
<dbReference type="Proteomes" id="UP000287872">
    <property type="component" value="Unassembled WGS sequence"/>
</dbReference>
<dbReference type="InterPro" id="IPR030395">
    <property type="entry name" value="GP_PDE_dom"/>
</dbReference>
<name>A0A401UMI4_9CLOT</name>
<comment type="caution">
    <text evidence="2">The sequence shown here is derived from an EMBL/GenBank/DDBJ whole genome shotgun (WGS) entry which is preliminary data.</text>
</comment>
<evidence type="ECO:0000313" key="3">
    <source>
        <dbReference type="Proteomes" id="UP000287872"/>
    </source>
</evidence>
<dbReference type="Gene3D" id="3.20.20.190">
    <property type="entry name" value="Phosphatidylinositol (PI) phosphodiesterase"/>
    <property type="match status" value="1"/>
</dbReference>
<dbReference type="EMBL" id="BHYK01000012">
    <property type="protein sequence ID" value="GCD10747.1"/>
    <property type="molecule type" value="Genomic_DNA"/>
</dbReference>
<dbReference type="OrthoDB" id="384721at2"/>
<dbReference type="PROSITE" id="PS51704">
    <property type="entry name" value="GP_PDE"/>
    <property type="match status" value="1"/>
</dbReference>
<dbReference type="RefSeq" id="WP_125001928.1">
    <property type="nucleotide sequence ID" value="NZ_BHYK01000012.1"/>
</dbReference>
<dbReference type="GO" id="GO:0006629">
    <property type="term" value="P:lipid metabolic process"/>
    <property type="evidence" value="ECO:0007669"/>
    <property type="project" value="InterPro"/>
</dbReference>
<dbReference type="CDD" id="cd08563">
    <property type="entry name" value="GDPD_TtGDE_like"/>
    <property type="match status" value="1"/>
</dbReference>
<accession>A0A401UMI4</accession>
<feature type="domain" description="GP-PDE" evidence="1">
    <location>
        <begin position="2"/>
        <end position="238"/>
    </location>
</feature>
<gene>
    <name evidence="2" type="ORF">Ctaglu_23700</name>
</gene>
<keyword evidence="3" id="KW-1185">Reference proteome</keyword>
<organism evidence="2 3">
    <name type="scientific">Clostridium tagluense</name>
    <dbReference type="NCBI Taxonomy" id="360422"/>
    <lineage>
        <taxon>Bacteria</taxon>
        <taxon>Bacillati</taxon>
        <taxon>Bacillota</taxon>
        <taxon>Clostridia</taxon>
        <taxon>Eubacteriales</taxon>
        <taxon>Clostridiaceae</taxon>
        <taxon>Clostridium</taxon>
    </lineage>
</organism>
<sequence>MTINYAHRGASAYYPENTMLSFEKALEMGATGIETDVQLTKDGVLVLIHDEMVNRTTNGEGFVKDYTYKELNKLDAGSWMDEKFAGIKIPTVEELIYLTLDKDIIINFEIKNGIVIYEDIEQKLIDLIYKHKINHKVILSSFNHYSIAKCNKISKGINTGVLYMEGIYKPYNYASTVGANAIHPYFPAINEEVIKQTQKHRTQINVFTVDDEEKMKFFLNMKVDGIITNCPDKLHKIMILYK</sequence>